<dbReference type="Pfam" id="PF02465">
    <property type="entry name" value="FliD_N"/>
    <property type="match status" value="1"/>
</dbReference>
<evidence type="ECO:0000313" key="8">
    <source>
        <dbReference type="EMBL" id="MBE0383671.1"/>
    </source>
</evidence>
<keyword evidence="9" id="KW-0966">Cell projection</keyword>
<evidence type="ECO:0000259" key="7">
    <source>
        <dbReference type="Pfam" id="PF07195"/>
    </source>
</evidence>
<dbReference type="Pfam" id="PF07195">
    <property type="entry name" value="FliD_C"/>
    <property type="match status" value="1"/>
</dbReference>
<dbReference type="Proteomes" id="UP000238288">
    <property type="component" value="Chromosome PCAR9a"/>
</dbReference>
<evidence type="ECO:0000313" key="10">
    <source>
        <dbReference type="Proteomes" id="UP000238288"/>
    </source>
</evidence>
<comment type="function">
    <text evidence="5">Required for morphogenesis and for the elongation of the flagellar filament by facilitating polymerization of the flagellin monomers at the tip of growing filament. Forms a capping structure, which prevents flagellin subunits (transported through the central channel of the flagellum) from leaking out without polymerization at the distal end.</text>
</comment>
<dbReference type="GO" id="GO:0009421">
    <property type="term" value="C:bacterial-type flagellum filament cap"/>
    <property type="evidence" value="ECO:0007669"/>
    <property type="project" value="InterPro"/>
</dbReference>
<dbReference type="GO" id="GO:0005576">
    <property type="term" value="C:extracellular region"/>
    <property type="evidence" value="ECO:0007669"/>
    <property type="project" value="UniProtKB-SubCell"/>
</dbReference>
<dbReference type="GeneID" id="93664357"/>
<reference evidence="8 11" key="1">
    <citation type="submission" date="2015-06" db="EMBL/GenBank/DDBJ databases">
        <title>Genome sequence of Pseudoalteromonas carrageenovora.</title>
        <authorList>
            <person name="Xie B.-B."/>
            <person name="Rong J.-C."/>
            <person name="Qin Q.-L."/>
            <person name="Zhang Y.-Z."/>
        </authorList>
    </citation>
    <scope>NUCLEOTIDE SEQUENCE [LARGE SCALE GENOMIC DNA]</scope>
    <source>
        <strain evidence="8 11">IAM 12662</strain>
    </source>
</reference>
<keyword evidence="9" id="KW-0282">Flagellum</keyword>
<comment type="subcellular location">
    <subcellularLocation>
        <location evidence="5">Secreted</location>
    </subcellularLocation>
    <subcellularLocation>
        <location evidence="5">Bacterial flagellum</location>
    </subcellularLocation>
</comment>
<dbReference type="EMBL" id="AQGW01000023">
    <property type="protein sequence ID" value="MBE0383671.1"/>
    <property type="molecule type" value="Genomic_DNA"/>
</dbReference>
<dbReference type="GO" id="GO:0007155">
    <property type="term" value="P:cell adhesion"/>
    <property type="evidence" value="ECO:0007669"/>
    <property type="project" value="InterPro"/>
</dbReference>
<evidence type="ECO:0000313" key="11">
    <source>
        <dbReference type="Proteomes" id="UP000615003"/>
    </source>
</evidence>
<evidence type="ECO:0000259" key="6">
    <source>
        <dbReference type="Pfam" id="PF02465"/>
    </source>
</evidence>
<gene>
    <name evidence="9" type="primary">fliD</name>
    <name evidence="9" type="ORF">PCAR9_A30864</name>
    <name evidence="8" type="ORF">PCARR_a1977</name>
</gene>
<evidence type="ECO:0000256" key="4">
    <source>
        <dbReference type="ARBA" id="ARBA00023143"/>
    </source>
</evidence>
<evidence type="ECO:0000256" key="3">
    <source>
        <dbReference type="ARBA" id="ARBA00023054"/>
    </source>
</evidence>
<organism evidence="9 10">
    <name type="scientific">Pseudoalteromonas carrageenovora IAM 12662</name>
    <dbReference type="NCBI Taxonomy" id="1314868"/>
    <lineage>
        <taxon>Bacteria</taxon>
        <taxon>Pseudomonadati</taxon>
        <taxon>Pseudomonadota</taxon>
        <taxon>Gammaproteobacteria</taxon>
        <taxon>Alteromonadales</taxon>
        <taxon>Pseudoalteromonadaceae</taxon>
        <taxon>Pseudoalteromonas</taxon>
    </lineage>
</organism>
<evidence type="ECO:0000256" key="2">
    <source>
        <dbReference type="ARBA" id="ARBA00011255"/>
    </source>
</evidence>
<accession>A0A2K4XBH9</accession>
<keyword evidence="11" id="KW-1185">Reference proteome</keyword>
<keyword evidence="3" id="KW-0175">Coiled coil</keyword>
<name>A0A2K4XBH9_PSEVC</name>
<keyword evidence="5" id="KW-0964">Secreted</keyword>
<dbReference type="InterPro" id="IPR040026">
    <property type="entry name" value="FliD"/>
</dbReference>
<dbReference type="AlphaFoldDB" id="A0A2K4XBH9"/>
<reference evidence="9 10" key="2">
    <citation type="submission" date="2017-11" db="EMBL/GenBank/DDBJ databases">
        <authorList>
            <person name="Han C.G."/>
        </authorList>
    </citation>
    <scope>NUCLEOTIDE SEQUENCE [LARGE SCALE GENOMIC DNA]</scope>
    <source>
        <strain evidence="10">ATCC 43555</strain>
        <strain evidence="9">ATCC43555</strain>
    </source>
</reference>
<dbReference type="RefSeq" id="WP_104643118.1">
    <property type="nucleotide sequence ID" value="NZ_AQGW01000023.1"/>
</dbReference>
<evidence type="ECO:0000256" key="1">
    <source>
        <dbReference type="ARBA" id="ARBA00009764"/>
    </source>
</evidence>
<dbReference type="PANTHER" id="PTHR30288">
    <property type="entry name" value="FLAGELLAR CAP/ASSEMBLY PROTEIN FLID"/>
    <property type="match status" value="1"/>
</dbReference>
<feature type="domain" description="Flagellar hook-associated protein 2 C-terminal" evidence="7">
    <location>
        <begin position="232"/>
        <end position="459"/>
    </location>
</feature>
<keyword evidence="4 5" id="KW-0975">Bacterial flagellum</keyword>
<evidence type="ECO:0000313" key="9">
    <source>
        <dbReference type="EMBL" id="SOU41673.1"/>
    </source>
</evidence>
<sequence length="479" mass="50648">MSISFNGLGSGLAVSDIVDALVNAEQAPAEARLNTTESNLTTDISAVGALKSALEKVQTSMEALGDSDNYQKRTASGNDDFISISADQDAQPGSYNVKVDALAQAHKLSSPAFAVDEAIGAGIITIGSGENSFSTVLSATNTLEDLRDQINNGPFTGNDSNDSVVATIVTSDSGQHLVLTSKETGEDNAITITVQDDDGNNTDTGGLSRLAYDVSDADPLNHTTNLTEVNAAQNAQITIDGTLTVSSNTNEFSNVIDGVDITAKKLHDADDDISDISVTENNNNIQAGLNSFIESYNELLELSNNLGASSEAGAGVMAGDSLLRGVMSKLRSEITESVDLGDGNSLSLSQLGVETDRYGVLTLNTETLNEQIDSNVDLVQQFFIGTDEDEGGFAQSFDELMSFYTDSDGIIQNRIDSKTNQLDDLDDQRLSLASKMESLSDRLYAQYNAMDLLVASLNSTSSYVQAQLENMPGVVSNNS</sequence>
<dbReference type="OrthoDB" id="9810816at2"/>
<protein>
    <recommendedName>
        <fullName evidence="5">Flagellar hook-associated protein 2</fullName>
        <shortName evidence="5">HAP2</shortName>
    </recommendedName>
    <alternativeName>
        <fullName evidence="5">Flagellar cap protein</fullName>
    </alternativeName>
</protein>
<dbReference type="InterPro" id="IPR010809">
    <property type="entry name" value="FliD_C"/>
</dbReference>
<dbReference type="PANTHER" id="PTHR30288:SF0">
    <property type="entry name" value="FLAGELLAR HOOK-ASSOCIATED PROTEIN 2"/>
    <property type="match status" value="1"/>
</dbReference>
<comment type="similarity">
    <text evidence="1 5">Belongs to the FliD family.</text>
</comment>
<dbReference type="GO" id="GO:0071973">
    <property type="term" value="P:bacterial-type flagellum-dependent cell motility"/>
    <property type="evidence" value="ECO:0007669"/>
    <property type="project" value="TreeGrafter"/>
</dbReference>
<comment type="subunit">
    <text evidence="2 5">Homopentamer.</text>
</comment>
<dbReference type="GO" id="GO:0009424">
    <property type="term" value="C:bacterial-type flagellum hook"/>
    <property type="evidence" value="ECO:0007669"/>
    <property type="project" value="UniProtKB-UniRule"/>
</dbReference>
<proteinExistence type="inferred from homology"/>
<keyword evidence="9" id="KW-0969">Cilium</keyword>
<evidence type="ECO:0000256" key="5">
    <source>
        <dbReference type="RuleBase" id="RU362066"/>
    </source>
</evidence>
<dbReference type="EMBL" id="LT965928">
    <property type="protein sequence ID" value="SOU41673.1"/>
    <property type="molecule type" value="Genomic_DNA"/>
</dbReference>
<feature type="domain" description="Flagellar hook-associated protein 2 N-terminal" evidence="6">
    <location>
        <begin position="10"/>
        <end position="106"/>
    </location>
</feature>
<dbReference type="InterPro" id="IPR003481">
    <property type="entry name" value="FliD_N"/>
</dbReference>
<dbReference type="Proteomes" id="UP000615003">
    <property type="component" value="Unassembled WGS sequence"/>
</dbReference>